<dbReference type="EMBL" id="CACSLK010027773">
    <property type="protein sequence ID" value="CAA0829278.1"/>
    <property type="molecule type" value="Genomic_DNA"/>
</dbReference>
<keyword evidence="3" id="KW-1185">Reference proteome</keyword>
<protein>
    <recommendedName>
        <fullName evidence="1">Myb/SANT-like domain-containing protein</fullName>
    </recommendedName>
</protein>
<sequence length="311" mass="35160">MELMLKGPRKKMDKRRRSWSIKEEEVLINALKDIISKGWKCENGFKTGYLRLLERVMMKAFPNTDIRAEPHINSKIHVWKKHHGSLASMIRVDGISWDDSTKMIKAREDAWNSYVKIDSNARTMIGKSWPFFPDWCEIFGKDRIIRENAVDFVHEIETPDKGKEKEDAAAAAAAAVEACCIFDEENEMSVCQPENGGGAHTKKKRKAAAAAAAAAASECSSDPFVEAINVFCDKLDARFEDIARRIGYEYDVSTARRQVYAELGKIPGISVKDKLTVARFLVNNTGDLDLFFSLPDEDKVEMVRLILTGEY</sequence>
<dbReference type="OrthoDB" id="618098at2759"/>
<dbReference type="PANTHER" id="PTHR46250">
    <property type="entry name" value="MYB/SANT-LIKE DNA-BINDING DOMAIN PROTEIN-RELATED"/>
    <property type="match status" value="1"/>
</dbReference>
<comment type="caution">
    <text evidence="2">The sequence shown here is derived from an EMBL/GenBank/DDBJ whole genome shotgun (WGS) entry which is preliminary data.</text>
</comment>
<name>A0A9N7RGU7_STRHE</name>
<dbReference type="InterPro" id="IPR024752">
    <property type="entry name" value="Myb/SANT-like_dom"/>
</dbReference>
<dbReference type="PANTHER" id="PTHR46250:SF15">
    <property type="entry name" value="OS01G0523800 PROTEIN"/>
    <property type="match status" value="1"/>
</dbReference>
<gene>
    <name evidence="2" type="ORF">SHERM_24858</name>
</gene>
<dbReference type="Pfam" id="PF12776">
    <property type="entry name" value="Myb_DNA-bind_3"/>
    <property type="match status" value="1"/>
</dbReference>
<dbReference type="AlphaFoldDB" id="A0A9N7RGU7"/>
<evidence type="ECO:0000313" key="3">
    <source>
        <dbReference type="Proteomes" id="UP001153555"/>
    </source>
</evidence>
<proteinExistence type="predicted"/>
<organism evidence="2 3">
    <name type="scientific">Striga hermonthica</name>
    <name type="common">Purple witchweed</name>
    <name type="synonym">Buchnera hermonthica</name>
    <dbReference type="NCBI Taxonomy" id="68872"/>
    <lineage>
        <taxon>Eukaryota</taxon>
        <taxon>Viridiplantae</taxon>
        <taxon>Streptophyta</taxon>
        <taxon>Embryophyta</taxon>
        <taxon>Tracheophyta</taxon>
        <taxon>Spermatophyta</taxon>
        <taxon>Magnoliopsida</taxon>
        <taxon>eudicotyledons</taxon>
        <taxon>Gunneridae</taxon>
        <taxon>Pentapetalae</taxon>
        <taxon>asterids</taxon>
        <taxon>lamiids</taxon>
        <taxon>Lamiales</taxon>
        <taxon>Orobanchaceae</taxon>
        <taxon>Buchnereae</taxon>
        <taxon>Striga</taxon>
    </lineage>
</organism>
<reference evidence="2" key="1">
    <citation type="submission" date="2019-12" db="EMBL/GenBank/DDBJ databases">
        <authorList>
            <person name="Scholes J."/>
        </authorList>
    </citation>
    <scope>NUCLEOTIDE SEQUENCE</scope>
</reference>
<evidence type="ECO:0000259" key="1">
    <source>
        <dbReference type="Pfam" id="PF12776"/>
    </source>
</evidence>
<evidence type="ECO:0000313" key="2">
    <source>
        <dbReference type="EMBL" id="CAA0829278.1"/>
    </source>
</evidence>
<accession>A0A9N7RGU7</accession>
<dbReference type="Proteomes" id="UP001153555">
    <property type="component" value="Unassembled WGS sequence"/>
</dbReference>
<feature type="domain" description="Myb/SANT-like" evidence="1">
    <location>
        <begin position="18"/>
        <end position="114"/>
    </location>
</feature>